<dbReference type="Proteomes" id="UP000245119">
    <property type="component" value="Linkage Group LG4"/>
</dbReference>
<proteinExistence type="predicted"/>
<dbReference type="EMBL" id="PZQS01000004">
    <property type="protein sequence ID" value="PVD33057.1"/>
    <property type="molecule type" value="Genomic_DNA"/>
</dbReference>
<dbReference type="AlphaFoldDB" id="A0A2T7PI25"/>
<keyword evidence="4" id="KW-1185">Reference proteome</keyword>
<accession>A0A2T7PI25</accession>
<feature type="region of interest" description="Disordered" evidence="1">
    <location>
        <begin position="85"/>
        <end position="105"/>
    </location>
</feature>
<evidence type="ECO:0000313" key="4">
    <source>
        <dbReference type="Proteomes" id="UP000245119"/>
    </source>
</evidence>
<gene>
    <name evidence="3" type="ORF">C0Q70_08505</name>
</gene>
<dbReference type="InterPro" id="IPR036610">
    <property type="entry name" value="PEBP-like_sf"/>
</dbReference>
<dbReference type="OrthoDB" id="6134432at2759"/>
<feature type="compositionally biased region" description="Basic and acidic residues" evidence="1">
    <location>
        <begin position="85"/>
        <end position="95"/>
    </location>
</feature>
<reference evidence="3 4" key="1">
    <citation type="submission" date="2018-04" db="EMBL/GenBank/DDBJ databases">
        <title>The genome of golden apple snail Pomacea canaliculata provides insight into stress tolerance and invasive adaptation.</title>
        <authorList>
            <person name="Liu C."/>
            <person name="Liu B."/>
            <person name="Ren Y."/>
            <person name="Zhang Y."/>
            <person name="Wang H."/>
            <person name="Li S."/>
            <person name="Jiang F."/>
            <person name="Yin L."/>
            <person name="Zhang G."/>
            <person name="Qian W."/>
            <person name="Fan W."/>
        </authorList>
    </citation>
    <scope>NUCLEOTIDE SEQUENCE [LARGE SCALE GENOMIC DNA]</scope>
    <source>
        <strain evidence="3">SZHN2017</strain>
        <tissue evidence="3">Muscle</tissue>
    </source>
</reference>
<dbReference type="Pfam" id="PF01161">
    <property type="entry name" value="PBP"/>
    <property type="match status" value="1"/>
</dbReference>
<dbReference type="SUPFAM" id="SSF49777">
    <property type="entry name" value="PEBP-like"/>
    <property type="match status" value="1"/>
</dbReference>
<feature type="chain" id="PRO_5015682207" evidence="2">
    <location>
        <begin position="24"/>
        <end position="367"/>
    </location>
</feature>
<sequence>MVRKETLLKVFFIYLCFCHLVPGHPCGSNPLRRFRPLSRMLGKSIDTLLDLLRESNPALYEQVQLEWRLYAECVGLVDTGYFKRSSDDTQGRVDSEAGPLARSHDGDEGLAADDLLERVLQSWMDATSDSFISLYGKVSSSMCIPTYLLHKTVASVHVGCHDHQGRNGLLLLAAFVTISSAVGPQHVCPTKPDVNSTLQILYEDKMVPNDQVPEMSLIYPPNITWPDWSSTASNDYKLFMLDPDISCKRRMTDVCYLHGLVELNITSADNVVRTKTFDDGEYASPSPLPNDTHRYQFHLHRVKEKLNSFVLPTTSQQEVSVDNIKTIFRFPDTLTASFQYKYEQPKAALNKSPSEDKINLKLSEVVW</sequence>
<evidence type="ECO:0000256" key="1">
    <source>
        <dbReference type="SAM" id="MobiDB-lite"/>
    </source>
</evidence>
<evidence type="ECO:0000256" key="2">
    <source>
        <dbReference type="SAM" id="SignalP"/>
    </source>
</evidence>
<protein>
    <submittedName>
        <fullName evidence="3">Uncharacterized protein</fullName>
    </submittedName>
</protein>
<feature type="signal peptide" evidence="2">
    <location>
        <begin position="1"/>
        <end position="23"/>
    </location>
</feature>
<comment type="caution">
    <text evidence="3">The sequence shown here is derived from an EMBL/GenBank/DDBJ whole genome shotgun (WGS) entry which is preliminary data.</text>
</comment>
<keyword evidence="2" id="KW-0732">Signal</keyword>
<dbReference type="Gene3D" id="3.90.280.10">
    <property type="entry name" value="PEBP-like"/>
    <property type="match status" value="1"/>
</dbReference>
<organism evidence="3 4">
    <name type="scientific">Pomacea canaliculata</name>
    <name type="common">Golden apple snail</name>
    <dbReference type="NCBI Taxonomy" id="400727"/>
    <lineage>
        <taxon>Eukaryota</taxon>
        <taxon>Metazoa</taxon>
        <taxon>Spiralia</taxon>
        <taxon>Lophotrochozoa</taxon>
        <taxon>Mollusca</taxon>
        <taxon>Gastropoda</taxon>
        <taxon>Caenogastropoda</taxon>
        <taxon>Architaenioglossa</taxon>
        <taxon>Ampullarioidea</taxon>
        <taxon>Ampullariidae</taxon>
        <taxon>Pomacea</taxon>
    </lineage>
</organism>
<name>A0A2T7PI25_POMCA</name>
<dbReference type="InterPro" id="IPR008914">
    <property type="entry name" value="PEBP"/>
</dbReference>
<evidence type="ECO:0000313" key="3">
    <source>
        <dbReference type="EMBL" id="PVD33057.1"/>
    </source>
</evidence>